<dbReference type="AlphaFoldDB" id="A0A9P0NAG3"/>
<evidence type="ECO:0000313" key="1">
    <source>
        <dbReference type="EMBL" id="CAH1647293.1"/>
    </source>
</evidence>
<keyword evidence="2" id="KW-1185">Reference proteome</keyword>
<sequence>MTAPAWVRRKGVSDSY</sequence>
<name>A0A9P0NAG3_SPOLI</name>
<proteinExistence type="predicted"/>
<organism evidence="1 2">
    <name type="scientific">Spodoptera littoralis</name>
    <name type="common">Egyptian cotton leafworm</name>
    <dbReference type="NCBI Taxonomy" id="7109"/>
    <lineage>
        <taxon>Eukaryota</taxon>
        <taxon>Metazoa</taxon>
        <taxon>Ecdysozoa</taxon>
        <taxon>Arthropoda</taxon>
        <taxon>Hexapoda</taxon>
        <taxon>Insecta</taxon>
        <taxon>Pterygota</taxon>
        <taxon>Neoptera</taxon>
        <taxon>Endopterygota</taxon>
        <taxon>Lepidoptera</taxon>
        <taxon>Glossata</taxon>
        <taxon>Ditrysia</taxon>
        <taxon>Noctuoidea</taxon>
        <taxon>Noctuidae</taxon>
        <taxon>Amphipyrinae</taxon>
        <taxon>Spodoptera</taxon>
    </lineage>
</organism>
<gene>
    <name evidence="1" type="ORF">SPLIT_LOCUS12644</name>
</gene>
<dbReference type="EMBL" id="LR824540">
    <property type="protein sequence ID" value="CAH1647293.1"/>
    <property type="molecule type" value="Genomic_DNA"/>
</dbReference>
<protein>
    <submittedName>
        <fullName evidence="1">Uncharacterized protein</fullName>
    </submittedName>
</protein>
<dbReference type="Proteomes" id="UP001153321">
    <property type="component" value="Chromosome 9"/>
</dbReference>
<accession>A0A9P0NAG3</accession>
<evidence type="ECO:0000313" key="2">
    <source>
        <dbReference type="Proteomes" id="UP001153321"/>
    </source>
</evidence>
<reference evidence="1" key="1">
    <citation type="submission" date="2022-02" db="EMBL/GenBank/DDBJ databases">
        <authorList>
            <person name="King R."/>
        </authorList>
    </citation>
    <scope>NUCLEOTIDE SEQUENCE</scope>
</reference>